<dbReference type="EMBL" id="JACCEM010000008">
    <property type="protein sequence ID" value="NYT50804.1"/>
    <property type="molecule type" value="Genomic_DNA"/>
</dbReference>
<proteinExistence type="inferred from homology"/>
<keyword evidence="4" id="KW-0472">Membrane</keyword>
<evidence type="ECO:0000256" key="3">
    <source>
        <dbReference type="ARBA" id="ARBA00022679"/>
    </source>
</evidence>
<dbReference type="InterPro" id="IPR029044">
    <property type="entry name" value="Nucleotide-diphossugar_trans"/>
</dbReference>
<keyword evidence="4" id="KW-1133">Transmembrane helix</keyword>
<protein>
    <submittedName>
        <fullName evidence="6">Glycosyltransferase</fullName>
    </submittedName>
</protein>
<feature type="domain" description="Glycosyltransferase 2-like" evidence="5">
    <location>
        <begin position="10"/>
        <end position="121"/>
    </location>
</feature>
<dbReference type="Proteomes" id="UP000559809">
    <property type="component" value="Unassembled WGS sequence"/>
</dbReference>
<feature type="transmembrane region" description="Helical" evidence="4">
    <location>
        <begin position="268"/>
        <end position="286"/>
    </location>
</feature>
<evidence type="ECO:0000256" key="2">
    <source>
        <dbReference type="ARBA" id="ARBA00022676"/>
    </source>
</evidence>
<dbReference type="Pfam" id="PF00535">
    <property type="entry name" value="Glycos_transf_2"/>
    <property type="match status" value="1"/>
</dbReference>
<dbReference type="RefSeq" id="WP_180157092.1">
    <property type="nucleotide sequence ID" value="NZ_JACCEM010000008.1"/>
</dbReference>
<keyword evidence="7" id="KW-1185">Reference proteome</keyword>
<dbReference type="CDD" id="cd00761">
    <property type="entry name" value="Glyco_tranf_GTA_type"/>
    <property type="match status" value="1"/>
</dbReference>
<comment type="similarity">
    <text evidence="1">Belongs to the glycosyltransferase 2 family.</text>
</comment>
<dbReference type="AlphaFoldDB" id="A0A853FXI1"/>
<sequence>MNADRSLQVSVVVPTYQRPDLLERCLAALRRQTLPHDAYEIIVCDDGPSAAARRVVGQARGPRDAGAPIRYLEVRDTQGPAGARNQGWRAARAPVIAFTDDDTVPDPGWLRAGLAAMAPDVHAATGRLVMPLPPEPSDIERDAARLSDAEFVTANCFIRKDTLEAIGGFDERFGIAWREDSDLHFNLLERGCKIVRANDALVVHPLRPAAFGAGIGMQRKILYDVLLYRKHPRLYRERIRRGPPWFYLSVLALLLAGVAGLAAGRPAWATAAFAGWGLATLGFFFWRLAHSAMTWRNALELLLTSICIPPLSIFWRMVGVRRYGARFP</sequence>
<gene>
    <name evidence="6" type="ORF">H0A72_15910</name>
</gene>
<evidence type="ECO:0000313" key="6">
    <source>
        <dbReference type="EMBL" id="NYT50804.1"/>
    </source>
</evidence>
<dbReference type="PANTHER" id="PTHR43179">
    <property type="entry name" value="RHAMNOSYLTRANSFERASE WBBL"/>
    <property type="match status" value="1"/>
</dbReference>
<dbReference type="SUPFAM" id="SSF53448">
    <property type="entry name" value="Nucleotide-diphospho-sugar transferases"/>
    <property type="match status" value="1"/>
</dbReference>
<keyword evidence="4" id="KW-0812">Transmembrane</keyword>
<dbReference type="PANTHER" id="PTHR43179:SF12">
    <property type="entry name" value="GALACTOFURANOSYLTRANSFERASE GLFT2"/>
    <property type="match status" value="1"/>
</dbReference>
<feature type="transmembrane region" description="Helical" evidence="4">
    <location>
        <begin position="245"/>
        <end position="262"/>
    </location>
</feature>
<dbReference type="GO" id="GO:0016757">
    <property type="term" value="F:glycosyltransferase activity"/>
    <property type="evidence" value="ECO:0007669"/>
    <property type="project" value="UniProtKB-KW"/>
</dbReference>
<keyword evidence="3 6" id="KW-0808">Transferase</keyword>
<reference evidence="6 7" key="1">
    <citation type="submission" date="2020-07" db="EMBL/GenBank/DDBJ databases">
        <title>Taxonomic revisions and descriptions of new bacterial species based on genomic comparisons in the high-G+C-content subgroup of the family Alcaligenaceae.</title>
        <authorList>
            <person name="Szabo A."/>
            <person name="Felfoldi T."/>
        </authorList>
    </citation>
    <scope>NUCLEOTIDE SEQUENCE [LARGE SCALE GENOMIC DNA]</scope>
    <source>
        <strain evidence="6 7">LMG 24012</strain>
    </source>
</reference>
<evidence type="ECO:0000256" key="1">
    <source>
        <dbReference type="ARBA" id="ARBA00006739"/>
    </source>
</evidence>
<dbReference type="InterPro" id="IPR001173">
    <property type="entry name" value="Glyco_trans_2-like"/>
</dbReference>
<evidence type="ECO:0000256" key="4">
    <source>
        <dbReference type="SAM" id="Phobius"/>
    </source>
</evidence>
<feature type="transmembrane region" description="Helical" evidence="4">
    <location>
        <begin position="298"/>
        <end position="318"/>
    </location>
</feature>
<dbReference type="Gene3D" id="3.90.550.10">
    <property type="entry name" value="Spore Coat Polysaccharide Biosynthesis Protein SpsA, Chain A"/>
    <property type="match status" value="1"/>
</dbReference>
<comment type="caution">
    <text evidence="6">The sequence shown here is derived from an EMBL/GenBank/DDBJ whole genome shotgun (WGS) entry which is preliminary data.</text>
</comment>
<evidence type="ECO:0000259" key="5">
    <source>
        <dbReference type="Pfam" id="PF00535"/>
    </source>
</evidence>
<keyword evidence="2" id="KW-0328">Glycosyltransferase</keyword>
<name>A0A853FXI1_9BURK</name>
<evidence type="ECO:0000313" key="7">
    <source>
        <dbReference type="Proteomes" id="UP000559809"/>
    </source>
</evidence>
<organism evidence="6 7">
    <name type="scientific">Parapusillimonas granuli</name>
    <dbReference type="NCBI Taxonomy" id="380911"/>
    <lineage>
        <taxon>Bacteria</taxon>
        <taxon>Pseudomonadati</taxon>
        <taxon>Pseudomonadota</taxon>
        <taxon>Betaproteobacteria</taxon>
        <taxon>Burkholderiales</taxon>
        <taxon>Alcaligenaceae</taxon>
        <taxon>Parapusillimonas</taxon>
    </lineage>
</organism>
<accession>A0A853FXI1</accession>